<proteinExistence type="predicted"/>
<keyword evidence="2" id="KW-1185">Reference proteome</keyword>
<protein>
    <submittedName>
        <fullName evidence="1">Uncharacterized protein</fullName>
    </submittedName>
</protein>
<evidence type="ECO:0000313" key="1">
    <source>
        <dbReference type="EMBL" id="KQL60735.1"/>
    </source>
</evidence>
<reference evidence="1 2" key="1">
    <citation type="submission" date="2015-10" db="EMBL/GenBank/DDBJ databases">
        <authorList>
            <person name="Gilbert D.G."/>
        </authorList>
    </citation>
    <scope>NUCLEOTIDE SEQUENCE [LARGE SCALE GENOMIC DNA]</scope>
    <source>
        <strain evidence="1">FVVF132</strain>
    </source>
</reference>
<accession>A0A0Q3XAA9</accession>
<gene>
    <name evidence="1" type="ORF">AAES_05357</name>
</gene>
<dbReference type="Proteomes" id="UP000051836">
    <property type="component" value="Unassembled WGS sequence"/>
</dbReference>
<comment type="caution">
    <text evidence="1">The sequence shown here is derived from an EMBL/GenBank/DDBJ whole genome shotgun (WGS) entry which is preliminary data.</text>
</comment>
<organism evidence="1 2">
    <name type="scientific">Amazona aestiva</name>
    <name type="common">Blue-fronted Amazon parrot</name>
    <dbReference type="NCBI Taxonomy" id="12930"/>
    <lineage>
        <taxon>Eukaryota</taxon>
        <taxon>Metazoa</taxon>
        <taxon>Chordata</taxon>
        <taxon>Craniata</taxon>
        <taxon>Vertebrata</taxon>
        <taxon>Euteleostomi</taxon>
        <taxon>Archelosauria</taxon>
        <taxon>Archosauria</taxon>
        <taxon>Dinosauria</taxon>
        <taxon>Saurischia</taxon>
        <taxon>Theropoda</taxon>
        <taxon>Coelurosauria</taxon>
        <taxon>Aves</taxon>
        <taxon>Neognathae</taxon>
        <taxon>Neoaves</taxon>
        <taxon>Telluraves</taxon>
        <taxon>Australaves</taxon>
        <taxon>Psittaciformes</taxon>
        <taxon>Psittacidae</taxon>
        <taxon>Amazona</taxon>
    </lineage>
</organism>
<dbReference type="STRING" id="12930.A0A0Q3XAA9"/>
<dbReference type="EMBL" id="LMAW01000110">
    <property type="protein sequence ID" value="KQL60735.1"/>
    <property type="molecule type" value="Genomic_DNA"/>
</dbReference>
<dbReference type="AlphaFoldDB" id="A0A0Q3XAA9"/>
<sequence>MVGTRRTSKARSGSSALAALTVASVSTQMELMAREAAVQSSECREHLHCCPEGRVRNGQGCTLCSLVEVLLQQVAELQEAVTRLKGAKEAEGKQHCLLRDQTVPGPRASTVTRAGKDAVNPGSWETAKISTNLDRENVRSLHMPCVAKMKNTVLESSVSDDGDDSFDLAESFKHQYHSRKIDGWIGSSVVLRRVIST</sequence>
<evidence type="ECO:0000313" key="2">
    <source>
        <dbReference type="Proteomes" id="UP000051836"/>
    </source>
</evidence>
<name>A0A0Q3XAA9_AMAAE</name>